<evidence type="ECO:0000313" key="4">
    <source>
        <dbReference type="Proteomes" id="UP000248326"/>
    </source>
</evidence>
<sequence>MIDILLVDDSEADVMLTQLAFEEARVENRVHVARDGVEALEFLYKQGSFVNAPTPDVVLLDLNMPRMNGLEVLAELKSHERLRNIPVVVLTTSQAEADIWRSYNLHANAYIPKPVSLPEFLEVVRTFEDFWLAVARLSPKDFSATVKAEEHSPQREK</sequence>
<evidence type="ECO:0000313" key="3">
    <source>
        <dbReference type="EMBL" id="PYE53623.1"/>
    </source>
</evidence>
<keyword evidence="1" id="KW-0597">Phosphoprotein</keyword>
<keyword evidence="4" id="KW-1185">Reference proteome</keyword>
<protein>
    <submittedName>
        <fullName evidence="3">CheY-like chemotaxis protein</fullName>
    </submittedName>
</protein>
<dbReference type="GO" id="GO:0000160">
    <property type="term" value="P:phosphorelay signal transduction system"/>
    <property type="evidence" value="ECO:0007669"/>
    <property type="project" value="InterPro"/>
</dbReference>
<dbReference type="PANTHER" id="PTHR44520">
    <property type="entry name" value="RESPONSE REGULATOR RCP1-RELATED"/>
    <property type="match status" value="1"/>
</dbReference>
<dbReference type="InterPro" id="IPR052893">
    <property type="entry name" value="TCS_response_regulator"/>
</dbReference>
<dbReference type="OrthoDB" id="9785718at2"/>
<dbReference type="Gene3D" id="3.40.50.2300">
    <property type="match status" value="1"/>
</dbReference>
<dbReference type="EMBL" id="QJSX01000008">
    <property type="protein sequence ID" value="PYE53623.1"/>
    <property type="molecule type" value="Genomic_DNA"/>
</dbReference>
<feature type="modified residue" description="4-aspartylphosphate" evidence="1">
    <location>
        <position position="61"/>
    </location>
</feature>
<evidence type="ECO:0000256" key="1">
    <source>
        <dbReference type="PROSITE-ProRule" id="PRU00169"/>
    </source>
</evidence>
<proteinExistence type="predicted"/>
<name>A0A318S4U0_9DEIO</name>
<dbReference type="InterPro" id="IPR001789">
    <property type="entry name" value="Sig_transdc_resp-reg_receiver"/>
</dbReference>
<reference evidence="3 4" key="1">
    <citation type="submission" date="2018-06" db="EMBL/GenBank/DDBJ databases">
        <title>Genomic Encyclopedia of Type Strains, Phase IV (KMG-IV): sequencing the most valuable type-strain genomes for metagenomic binning, comparative biology and taxonomic classification.</title>
        <authorList>
            <person name="Goeker M."/>
        </authorList>
    </citation>
    <scope>NUCLEOTIDE SEQUENCE [LARGE SCALE GENOMIC DNA]</scope>
    <source>
        <strain evidence="3 4">DSM 18048</strain>
    </source>
</reference>
<feature type="domain" description="Response regulatory" evidence="2">
    <location>
        <begin position="3"/>
        <end position="128"/>
    </location>
</feature>
<dbReference type="Proteomes" id="UP000248326">
    <property type="component" value="Unassembled WGS sequence"/>
</dbReference>
<dbReference type="RefSeq" id="WP_110886977.1">
    <property type="nucleotide sequence ID" value="NZ_QJSX01000008.1"/>
</dbReference>
<evidence type="ECO:0000259" key="2">
    <source>
        <dbReference type="PROSITE" id="PS50110"/>
    </source>
</evidence>
<dbReference type="CDD" id="cd17557">
    <property type="entry name" value="REC_Rcp-like"/>
    <property type="match status" value="1"/>
</dbReference>
<gene>
    <name evidence="3" type="ORF">DES52_108153</name>
</gene>
<dbReference type="PANTHER" id="PTHR44520:SF2">
    <property type="entry name" value="RESPONSE REGULATOR RCP1"/>
    <property type="match status" value="1"/>
</dbReference>
<dbReference type="SMART" id="SM00448">
    <property type="entry name" value="REC"/>
    <property type="match status" value="1"/>
</dbReference>
<dbReference type="SUPFAM" id="SSF52172">
    <property type="entry name" value="CheY-like"/>
    <property type="match status" value="1"/>
</dbReference>
<dbReference type="PROSITE" id="PS50110">
    <property type="entry name" value="RESPONSE_REGULATORY"/>
    <property type="match status" value="1"/>
</dbReference>
<organism evidence="3 4">
    <name type="scientific">Deinococcus yavapaiensis KR-236</name>
    <dbReference type="NCBI Taxonomy" id="694435"/>
    <lineage>
        <taxon>Bacteria</taxon>
        <taxon>Thermotogati</taxon>
        <taxon>Deinococcota</taxon>
        <taxon>Deinococci</taxon>
        <taxon>Deinococcales</taxon>
        <taxon>Deinococcaceae</taxon>
        <taxon>Deinococcus</taxon>
    </lineage>
</organism>
<accession>A0A318S4U0</accession>
<comment type="caution">
    <text evidence="3">The sequence shown here is derived from an EMBL/GenBank/DDBJ whole genome shotgun (WGS) entry which is preliminary data.</text>
</comment>
<dbReference type="AlphaFoldDB" id="A0A318S4U0"/>
<dbReference type="InterPro" id="IPR011006">
    <property type="entry name" value="CheY-like_superfamily"/>
</dbReference>
<dbReference type="Pfam" id="PF00072">
    <property type="entry name" value="Response_reg"/>
    <property type="match status" value="1"/>
</dbReference>